<dbReference type="Gene3D" id="1.10.10.10">
    <property type="entry name" value="Winged helix-like DNA-binding domain superfamily/Winged helix DNA-binding domain"/>
    <property type="match status" value="1"/>
</dbReference>
<dbReference type="InterPro" id="IPR039420">
    <property type="entry name" value="WalR-like"/>
</dbReference>
<dbReference type="Gene3D" id="3.40.50.2300">
    <property type="match status" value="1"/>
</dbReference>
<evidence type="ECO:0000313" key="4">
    <source>
        <dbReference type="EMBL" id="MCJ2543773.1"/>
    </source>
</evidence>
<comment type="caution">
    <text evidence="4">The sequence shown here is derived from an EMBL/GenBank/DDBJ whole genome shotgun (WGS) entry which is preliminary data.</text>
</comment>
<dbReference type="SMART" id="SM00448">
    <property type="entry name" value="REC"/>
    <property type="match status" value="1"/>
</dbReference>
<reference evidence="4" key="1">
    <citation type="submission" date="2021-02" db="EMBL/GenBank/DDBJ databases">
        <title>The CRISPR/cas machinery reduction and long-range gene transfer in the hot spring cyanobacterium Synechococcus.</title>
        <authorList>
            <person name="Dvorak P."/>
            <person name="Jahodarova E."/>
            <person name="Hasler P."/>
            <person name="Poulickova A."/>
        </authorList>
    </citation>
    <scope>NUCLEOTIDE SEQUENCE</scope>
    <source>
        <strain evidence="4">Rupite</strain>
    </source>
</reference>
<proteinExistence type="predicted"/>
<evidence type="ECO:0000259" key="3">
    <source>
        <dbReference type="PROSITE" id="PS50110"/>
    </source>
</evidence>
<dbReference type="Proteomes" id="UP000830835">
    <property type="component" value="Unassembled WGS sequence"/>
</dbReference>
<dbReference type="SUPFAM" id="SSF52172">
    <property type="entry name" value="CheY-like"/>
    <property type="match status" value="1"/>
</dbReference>
<dbReference type="SMART" id="SM00421">
    <property type="entry name" value="HTH_LUXR"/>
    <property type="match status" value="1"/>
</dbReference>
<dbReference type="SUPFAM" id="SSF46894">
    <property type="entry name" value="C-terminal effector domain of the bipartite response regulators"/>
    <property type="match status" value="1"/>
</dbReference>
<feature type="domain" description="Response regulatory" evidence="3">
    <location>
        <begin position="2"/>
        <end position="123"/>
    </location>
</feature>
<keyword evidence="2" id="KW-0597">Phosphoprotein</keyword>
<dbReference type="InterPro" id="IPR016032">
    <property type="entry name" value="Sig_transdc_resp-reg_C-effctor"/>
</dbReference>
<dbReference type="InterPro" id="IPR036388">
    <property type="entry name" value="WH-like_DNA-bd_sf"/>
</dbReference>
<dbReference type="EMBL" id="JAFIRA010000036">
    <property type="protein sequence ID" value="MCJ2543773.1"/>
    <property type="molecule type" value="Genomic_DNA"/>
</dbReference>
<evidence type="ECO:0000313" key="5">
    <source>
        <dbReference type="Proteomes" id="UP000830835"/>
    </source>
</evidence>
<feature type="modified residue" description="4-aspartylphosphate" evidence="2">
    <location>
        <position position="54"/>
    </location>
</feature>
<gene>
    <name evidence="4" type="ORF">JX360_12805</name>
</gene>
<keyword evidence="1" id="KW-0238">DNA-binding</keyword>
<dbReference type="InterPro" id="IPR001789">
    <property type="entry name" value="Sig_transdc_resp-reg_receiver"/>
</dbReference>
<dbReference type="Pfam" id="PF00072">
    <property type="entry name" value="Response_reg"/>
    <property type="match status" value="1"/>
</dbReference>
<name>A0ABT0CDA2_THEVL</name>
<keyword evidence="5" id="KW-1185">Reference proteome</keyword>
<dbReference type="InterPro" id="IPR000792">
    <property type="entry name" value="Tscrpt_reg_LuxR_C"/>
</dbReference>
<organism evidence="4 5">
    <name type="scientific">Thermostichus vulcanus str. 'Rupite'</name>
    <dbReference type="NCBI Taxonomy" id="2813851"/>
    <lineage>
        <taxon>Bacteria</taxon>
        <taxon>Bacillati</taxon>
        <taxon>Cyanobacteriota</taxon>
        <taxon>Cyanophyceae</taxon>
        <taxon>Thermostichales</taxon>
        <taxon>Thermostichaceae</taxon>
        <taxon>Thermostichus</taxon>
    </lineage>
</organism>
<dbReference type="RefSeq" id="WP_244351578.1">
    <property type="nucleotide sequence ID" value="NZ_JAFIRA010000036.1"/>
</dbReference>
<sequence>MSTLLAEDDVLYRQHVHNLLMQHLPQFGPVYTASNGKEALELSRQHQPSFVLMDIRMPEMTGIEVARQVWSERPNTRIVFWSHFADEVYVRELHKIVPPQTVYGYLLKNCTDEKLVSAIQAVVQDEQCVIDREVRGVDSRSQNKITGLSDAEYEVLIDIALGLTDQAIASRRFLSRRGVTNRLRNLYDKLEVSNDQIESDEWGTTFSLRARAIRLAFKRGLINAQLLDEEEVQLDHWLSRYRLEPLD</sequence>
<evidence type="ECO:0000256" key="2">
    <source>
        <dbReference type="PROSITE-ProRule" id="PRU00169"/>
    </source>
</evidence>
<accession>A0ABT0CDA2</accession>
<dbReference type="InterPro" id="IPR011006">
    <property type="entry name" value="CheY-like_superfamily"/>
</dbReference>
<dbReference type="Pfam" id="PF00196">
    <property type="entry name" value="GerE"/>
    <property type="match status" value="1"/>
</dbReference>
<dbReference type="PROSITE" id="PS50110">
    <property type="entry name" value="RESPONSE_REGULATORY"/>
    <property type="match status" value="1"/>
</dbReference>
<evidence type="ECO:0000256" key="1">
    <source>
        <dbReference type="ARBA" id="ARBA00023125"/>
    </source>
</evidence>
<protein>
    <submittedName>
        <fullName evidence="4">Response regulator transcription factor</fullName>
    </submittedName>
</protein>
<dbReference type="PANTHER" id="PTHR43214">
    <property type="entry name" value="TWO-COMPONENT RESPONSE REGULATOR"/>
    <property type="match status" value="1"/>
</dbReference>